<keyword evidence="3" id="KW-1185">Reference proteome</keyword>
<name>A0AAV9I332_9RHOD</name>
<evidence type="ECO:0000313" key="2">
    <source>
        <dbReference type="EMBL" id="KAK4522873.1"/>
    </source>
</evidence>
<dbReference type="PANTHER" id="PTHR33975">
    <property type="entry name" value="MYELIN-ASSOCIATED OLIGODENDROCYTE BASIC PROTEIN"/>
    <property type="match status" value="1"/>
</dbReference>
<dbReference type="Pfam" id="PF07466">
    <property type="entry name" value="DUF1517"/>
    <property type="match status" value="1"/>
</dbReference>
<dbReference type="AlphaFoldDB" id="A0AAV9I332"/>
<dbReference type="EMBL" id="JANCYU010000009">
    <property type="protein sequence ID" value="KAK4522873.1"/>
    <property type="molecule type" value="Genomic_DNA"/>
</dbReference>
<accession>A0AAV9I332</accession>
<sequence length="412" mass="45936">MAFVYLQAGLKPHYDSFLGRTTTLNTKWYIRRNISVHNLPEWRLPLTVVTRRRLCSSCQKGKQEKPFQVLESIKSAAVGEKHTKLHSLIDVKLAELHKLVHVMAKPVGAILLSLLVILTSLDPALAARSSGRIGGSQFSAPRMAPAPRSYEYRGGGSGFGSFYSPFPVTPIVPFGGFGVFPAPLVAPFGFGTLMMFLFVAGTVLPRLRKNLSDSEESEEDTFNAPVTICELKIGLLSSARYLQEELEALAENADTSSKEGLFYVLNETILALLRHPEYWCYASLQKNVTKWSQATAGFNRKSIEARSHTKSETVSNYNNRRMRQEKLSNENSSNVPGEYILVHLIVASEGKLSQLPSQLNSESDVREALKILSSTWSDKLQGLEIIWVPQAIDDVLTEKEMLLQHPELQRIS</sequence>
<protein>
    <submittedName>
        <fullName evidence="2">Uncharacterized protein</fullName>
    </submittedName>
</protein>
<comment type="caution">
    <text evidence="2">The sequence shown here is derived from an EMBL/GenBank/DDBJ whole genome shotgun (WGS) entry which is preliminary data.</text>
</comment>
<evidence type="ECO:0000256" key="1">
    <source>
        <dbReference type="SAM" id="Phobius"/>
    </source>
</evidence>
<proteinExistence type="predicted"/>
<dbReference type="InterPro" id="IPR053023">
    <property type="entry name" value="FLAP_modulator"/>
</dbReference>
<organism evidence="2 3">
    <name type="scientific">Galdieria yellowstonensis</name>
    <dbReference type="NCBI Taxonomy" id="3028027"/>
    <lineage>
        <taxon>Eukaryota</taxon>
        <taxon>Rhodophyta</taxon>
        <taxon>Bangiophyceae</taxon>
        <taxon>Galdieriales</taxon>
        <taxon>Galdieriaceae</taxon>
        <taxon>Galdieria</taxon>
    </lineage>
</organism>
<dbReference type="Proteomes" id="UP001300502">
    <property type="component" value="Unassembled WGS sequence"/>
</dbReference>
<keyword evidence="1" id="KW-0812">Transmembrane</keyword>
<dbReference type="PANTHER" id="PTHR33975:SF2">
    <property type="entry name" value="MYELIN-ASSOCIATED OLIGODENDROCYTE BASIC PROTEIN"/>
    <property type="match status" value="1"/>
</dbReference>
<keyword evidence="1" id="KW-1133">Transmembrane helix</keyword>
<evidence type="ECO:0000313" key="3">
    <source>
        <dbReference type="Proteomes" id="UP001300502"/>
    </source>
</evidence>
<gene>
    <name evidence="2" type="ORF">GAYE_PCTG32G0763</name>
</gene>
<keyword evidence="1" id="KW-0472">Membrane</keyword>
<dbReference type="InterPro" id="IPR010903">
    <property type="entry name" value="DUF1517"/>
</dbReference>
<feature type="transmembrane region" description="Helical" evidence="1">
    <location>
        <begin position="184"/>
        <end position="204"/>
    </location>
</feature>
<reference evidence="2 3" key="1">
    <citation type="submission" date="2022-07" db="EMBL/GenBank/DDBJ databases">
        <title>Genome-wide signatures of adaptation to extreme environments.</title>
        <authorList>
            <person name="Cho C.H."/>
            <person name="Yoon H.S."/>
        </authorList>
    </citation>
    <scope>NUCLEOTIDE SEQUENCE [LARGE SCALE GENOMIC DNA]</scope>
    <source>
        <strain evidence="2 3">108.79 E11</strain>
    </source>
</reference>